<keyword evidence="5 8" id="KW-0812">Transmembrane</keyword>
<feature type="transmembrane region" description="Helical" evidence="8">
    <location>
        <begin position="161"/>
        <end position="187"/>
    </location>
</feature>
<dbReference type="PANTHER" id="PTHR42929">
    <property type="entry name" value="INNER MEMBRANE ABC TRANSPORTER PERMEASE PROTEIN YDCU-RELATED-RELATED"/>
    <property type="match status" value="1"/>
</dbReference>
<evidence type="ECO:0000256" key="8">
    <source>
        <dbReference type="RuleBase" id="RU363032"/>
    </source>
</evidence>
<dbReference type="RefSeq" id="WP_169204885.1">
    <property type="nucleotide sequence ID" value="NZ_CP059560.1"/>
</dbReference>
<feature type="transmembrane region" description="Helical" evidence="8">
    <location>
        <begin position="29"/>
        <end position="54"/>
    </location>
</feature>
<protein>
    <submittedName>
        <fullName evidence="10">ABC transporter permease subunit</fullName>
    </submittedName>
</protein>
<keyword evidence="11" id="KW-1185">Reference proteome</keyword>
<organism evidence="10 11">
    <name type="scientific">Aromatoleum petrolei</name>
    <dbReference type="NCBI Taxonomy" id="76116"/>
    <lineage>
        <taxon>Bacteria</taxon>
        <taxon>Pseudomonadati</taxon>
        <taxon>Pseudomonadota</taxon>
        <taxon>Betaproteobacteria</taxon>
        <taxon>Rhodocyclales</taxon>
        <taxon>Rhodocyclaceae</taxon>
        <taxon>Aromatoleum</taxon>
    </lineage>
</organism>
<evidence type="ECO:0000256" key="2">
    <source>
        <dbReference type="ARBA" id="ARBA00007069"/>
    </source>
</evidence>
<feature type="transmembrane region" description="Helical" evidence="8">
    <location>
        <begin position="208"/>
        <end position="230"/>
    </location>
</feature>
<dbReference type="Gene3D" id="1.10.3720.10">
    <property type="entry name" value="MetI-like"/>
    <property type="match status" value="2"/>
</dbReference>
<keyword evidence="4" id="KW-1003">Cell membrane</keyword>
<feature type="transmembrane region" description="Helical" evidence="8">
    <location>
        <begin position="236"/>
        <end position="256"/>
    </location>
</feature>
<sequence>MSPQKIAAALPAQTPGGTKRRNSTWRKAWPIYPALLFLAILFVYPIVVLLSMSFASDAGVAGFEQYSRLLSSPVYAKVLAITFKTAGWTTVIAMIAGYPVAYLIATARPSIYKLLIVLVLMPFWTSFLVRIFAWMVLLGRHGAINDLLTALGIVDAPISMIYNFTGVLIGMVHAMMPLCVLTMLSVMEKIDGNLMKAASTLGARKGSIFWKIYFPLSLSGVAAGGLLVFITSLGFFMTPALLGGAGETMIVQEIIFQVQNMLNWRFAGAVSVLLLVSALIVFVIYDALLGLSTLSGESGGARANLIGRISSQVGGQILSVLAWIFDSAGALFDKMMPARGDKPRKQQGARLLWIGGLAAIGFLVLPALFVIPISFTQDSFLSWPPNGFTLKWYQAVFADGRWGGAAGRSFIVALLAAAGGTLIGVPAAFFLVRQRMAGKTALLAFLMAPMILPHIIVAVALFYVFSQIGLIGTTFGLVLGHTVLTIPYVVITVMAVIKGYDIRLDHAAWTLGASRVKTFWHITIPVLKSGLIAAFMFAFITSFDELTIALFLTGGEITTLPKLMWDDALLKVSPMLAAVATLLLAFMTVLILASAGLQRRGSKPA</sequence>
<feature type="transmembrane region" description="Helical" evidence="8">
    <location>
        <begin position="268"/>
        <end position="293"/>
    </location>
</feature>
<feature type="domain" description="ABC transmembrane type-1" evidence="9">
    <location>
        <begin position="79"/>
        <end position="285"/>
    </location>
</feature>
<feature type="transmembrane region" description="Helical" evidence="8">
    <location>
        <begin position="471"/>
        <end position="497"/>
    </location>
</feature>
<dbReference type="Pfam" id="PF00528">
    <property type="entry name" value="BPD_transp_1"/>
    <property type="match status" value="2"/>
</dbReference>
<reference evidence="10 11" key="1">
    <citation type="submission" date="2019-12" db="EMBL/GenBank/DDBJ databases">
        <title>Comparative genomics gives insights into the taxonomy of the Azoarcus-Aromatoleum group and reveals separate origins of nif in the plant-associated Azoarcus and non-plant-associated Aromatoleum sub-groups.</title>
        <authorList>
            <person name="Lafos M."/>
            <person name="Maluk M."/>
            <person name="Batista M."/>
            <person name="Junghare M."/>
            <person name="Carmona M."/>
            <person name="Faoro H."/>
            <person name="Cruz L.M."/>
            <person name="Battistoni F."/>
            <person name="De Souza E."/>
            <person name="Pedrosa F."/>
            <person name="Chen W.-M."/>
            <person name="Poole P.S."/>
            <person name="Dixon R.A."/>
            <person name="James E.K."/>
        </authorList>
    </citation>
    <scope>NUCLEOTIDE SEQUENCE [LARGE SCALE GENOMIC DNA]</scope>
    <source>
        <strain evidence="10 11">ToN1</strain>
    </source>
</reference>
<evidence type="ECO:0000256" key="3">
    <source>
        <dbReference type="ARBA" id="ARBA00022448"/>
    </source>
</evidence>
<keyword evidence="7 8" id="KW-0472">Membrane</keyword>
<evidence type="ECO:0000256" key="5">
    <source>
        <dbReference type="ARBA" id="ARBA00022692"/>
    </source>
</evidence>
<comment type="caution">
    <text evidence="10">The sequence shown here is derived from an EMBL/GenBank/DDBJ whole genome shotgun (WGS) entry which is preliminary data.</text>
</comment>
<evidence type="ECO:0000256" key="1">
    <source>
        <dbReference type="ARBA" id="ARBA00004651"/>
    </source>
</evidence>
<accession>A0ABX1MM78</accession>
<dbReference type="PROSITE" id="PS50928">
    <property type="entry name" value="ABC_TM1"/>
    <property type="match status" value="2"/>
</dbReference>
<name>A0ABX1MM78_9RHOO</name>
<feature type="transmembrane region" description="Helical" evidence="8">
    <location>
        <begin position="352"/>
        <end position="375"/>
    </location>
</feature>
<keyword evidence="3 8" id="KW-0813">Transport</keyword>
<evidence type="ECO:0000256" key="4">
    <source>
        <dbReference type="ARBA" id="ARBA00022475"/>
    </source>
</evidence>
<feature type="transmembrane region" description="Helical" evidence="8">
    <location>
        <begin position="114"/>
        <end position="137"/>
    </location>
</feature>
<feature type="transmembrane region" description="Helical" evidence="8">
    <location>
        <begin position="575"/>
        <end position="597"/>
    </location>
</feature>
<gene>
    <name evidence="10" type="ORF">GPA26_03035</name>
</gene>
<feature type="transmembrane region" description="Helical" evidence="8">
    <location>
        <begin position="444"/>
        <end position="465"/>
    </location>
</feature>
<feature type="transmembrane region" description="Helical" evidence="8">
    <location>
        <begin position="313"/>
        <end position="332"/>
    </location>
</feature>
<dbReference type="InterPro" id="IPR035906">
    <property type="entry name" value="MetI-like_sf"/>
</dbReference>
<evidence type="ECO:0000259" key="9">
    <source>
        <dbReference type="PROSITE" id="PS50928"/>
    </source>
</evidence>
<feature type="transmembrane region" description="Helical" evidence="8">
    <location>
        <begin position="74"/>
        <end position="102"/>
    </location>
</feature>
<dbReference type="CDD" id="cd06261">
    <property type="entry name" value="TM_PBP2"/>
    <property type="match status" value="2"/>
</dbReference>
<proteinExistence type="inferred from homology"/>
<feature type="transmembrane region" description="Helical" evidence="8">
    <location>
        <begin position="518"/>
        <end position="540"/>
    </location>
</feature>
<evidence type="ECO:0000313" key="10">
    <source>
        <dbReference type="EMBL" id="NMF87450.1"/>
    </source>
</evidence>
<feature type="transmembrane region" description="Helical" evidence="8">
    <location>
        <begin position="410"/>
        <end position="432"/>
    </location>
</feature>
<dbReference type="SUPFAM" id="SSF161098">
    <property type="entry name" value="MetI-like"/>
    <property type="match status" value="2"/>
</dbReference>
<evidence type="ECO:0000313" key="11">
    <source>
        <dbReference type="Proteomes" id="UP000652074"/>
    </source>
</evidence>
<evidence type="ECO:0000256" key="7">
    <source>
        <dbReference type="ARBA" id="ARBA00023136"/>
    </source>
</evidence>
<dbReference type="PANTHER" id="PTHR42929:SF5">
    <property type="entry name" value="ABC TRANSPORTER PERMEASE PROTEIN"/>
    <property type="match status" value="1"/>
</dbReference>
<dbReference type="InterPro" id="IPR000515">
    <property type="entry name" value="MetI-like"/>
</dbReference>
<comment type="subcellular location">
    <subcellularLocation>
        <location evidence="1 8">Cell membrane</location>
        <topology evidence="1 8">Multi-pass membrane protein</topology>
    </subcellularLocation>
</comment>
<dbReference type="EMBL" id="WTVR01000004">
    <property type="protein sequence ID" value="NMF87450.1"/>
    <property type="molecule type" value="Genomic_DNA"/>
</dbReference>
<keyword evidence="6 8" id="KW-1133">Transmembrane helix</keyword>
<evidence type="ECO:0000256" key="6">
    <source>
        <dbReference type="ARBA" id="ARBA00022989"/>
    </source>
</evidence>
<dbReference type="Proteomes" id="UP000652074">
    <property type="component" value="Unassembled WGS sequence"/>
</dbReference>
<feature type="domain" description="ABC transmembrane type-1" evidence="9">
    <location>
        <begin position="406"/>
        <end position="594"/>
    </location>
</feature>
<comment type="similarity">
    <text evidence="2">Belongs to the binding-protein-dependent transport system permease family. CysTW subfamily.</text>
</comment>